<dbReference type="Proteomes" id="UP000231279">
    <property type="component" value="Unassembled WGS sequence"/>
</dbReference>
<dbReference type="AlphaFoldDB" id="A0A2G9GYW5"/>
<proteinExistence type="predicted"/>
<keyword evidence="1" id="KW-0175">Coiled coil</keyword>
<keyword evidence="3" id="KW-1185">Reference proteome</keyword>
<comment type="caution">
    <text evidence="2">The sequence shown here is derived from an EMBL/GenBank/DDBJ whole genome shotgun (WGS) entry which is preliminary data.</text>
</comment>
<protein>
    <submittedName>
        <fullName evidence="2">Uncharacterized protein</fullName>
    </submittedName>
</protein>
<feature type="coiled-coil region" evidence="1">
    <location>
        <begin position="197"/>
        <end position="534"/>
    </location>
</feature>
<evidence type="ECO:0000256" key="1">
    <source>
        <dbReference type="SAM" id="Coils"/>
    </source>
</evidence>
<sequence>MLRSRSRSGSVDFGQKNNHLSVFSRTLSASKLCRGDALGSQINTNALKSVDKKPSTFPNLSEIVYVKQLRTLFCGVFILLQNQINIIMSMQKRMGELEEELKRARQKRSADDMRLKQEPHQAKSQELIVEIENIKKLLSHSRNELKIKDKTIESLELELDKARKFELVLTEKDMCLDKLREDLRHVRDKEQDMILLLSENKKRIQQLEAEVEMKKQLESKMAEPFAVQTKQLEEAKIELEESKIEISSLRDKVESLQELSMKNDRIECSNREEEIKGLVYELQITKENLAHAQEVEEKASLKAKNLTDERELLKNELELAVEAEEMNTKALEDLALALKEVATEANQAKEKLKFAKLELEHVKEEAKQLKNMLRSTDETYQKLLNEAKLEAELHKEAEERLRLEAEEMISAWKAKEMGFVTCIRRAEEERAIVERENEQVAEELKVAEDMRREVKQETCKLRDIVKQAVSEANAAKAAAEIARDENSQLKDCLSKKEEALQFLTRENERLWINEAAAREDVEKLKRLVSTLSQDINIDDIE</sequence>
<organism evidence="2 3">
    <name type="scientific">Handroanthus impetiginosus</name>
    <dbReference type="NCBI Taxonomy" id="429701"/>
    <lineage>
        <taxon>Eukaryota</taxon>
        <taxon>Viridiplantae</taxon>
        <taxon>Streptophyta</taxon>
        <taxon>Embryophyta</taxon>
        <taxon>Tracheophyta</taxon>
        <taxon>Spermatophyta</taxon>
        <taxon>Magnoliopsida</taxon>
        <taxon>eudicotyledons</taxon>
        <taxon>Gunneridae</taxon>
        <taxon>Pentapetalae</taxon>
        <taxon>asterids</taxon>
        <taxon>lamiids</taxon>
        <taxon>Lamiales</taxon>
        <taxon>Bignoniaceae</taxon>
        <taxon>Crescentiina</taxon>
        <taxon>Tabebuia alliance</taxon>
        <taxon>Handroanthus</taxon>
    </lineage>
</organism>
<dbReference type="STRING" id="429701.A0A2G9GYW5"/>
<dbReference type="PANTHER" id="PTHR35164">
    <property type="entry name" value="EXPRESSED PROTEIN"/>
    <property type="match status" value="1"/>
</dbReference>
<name>A0A2G9GYW5_9LAMI</name>
<dbReference type="PANTHER" id="PTHR35164:SF9">
    <property type="entry name" value="EXPRESSED PROTEIN"/>
    <property type="match status" value="1"/>
</dbReference>
<reference evidence="3" key="1">
    <citation type="journal article" date="2018" name="Gigascience">
        <title>Genome assembly of the Pink Ipe (Handroanthus impetiginosus, Bignoniaceae), a highly valued, ecologically keystone Neotropical timber forest tree.</title>
        <authorList>
            <person name="Silva-Junior O.B."/>
            <person name="Grattapaglia D."/>
            <person name="Novaes E."/>
            <person name="Collevatti R.G."/>
        </authorList>
    </citation>
    <scope>NUCLEOTIDE SEQUENCE [LARGE SCALE GENOMIC DNA]</scope>
    <source>
        <strain evidence="3">cv. UFG-1</strain>
    </source>
</reference>
<dbReference type="EMBL" id="NKXS01003217">
    <property type="protein sequence ID" value="PIN10464.1"/>
    <property type="molecule type" value="Genomic_DNA"/>
</dbReference>
<evidence type="ECO:0000313" key="2">
    <source>
        <dbReference type="EMBL" id="PIN10464.1"/>
    </source>
</evidence>
<evidence type="ECO:0000313" key="3">
    <source>
        <dbReference type="Proteomes" id="UP000231279"/>
    </source>
</evidence>
<accession>A0A2G9GYW5</accession>
<gene>
    <name evidence="2" type="ORF">CDL12_16948</name>
</gene>
<feature type="coiled-coil region" evidence="1">
    <location>
        <begin position="80"/>
        <end position="114"/>
    </location>
</feature>
<dbReference type="OrthoDB" id="774313at2759"/>